<dbReference type="Pfam" id="PF04028">
    <property type="entry name" value="DUF374"/>
    <property type="match status" value="1"/>
</dbReference>
<keyword evidence="3" id="KW-1185">Reference proteome</keyword>
<dbReference type="AlphaFoldDB" id="A0A5E6MI03"/>
<evidence type="ECO:0000259" key="1">
    <source>
        <dbReference type="Pfam" id="PF04028"/>
    </source>
</evidence>
<dbReference type="RefSeq" id="WP_142659334.1">
    <property type="nucleotide sequence ID" value="NZ_CABFVA020000015.1"/>
</dbReference>
<dbReference type="Proteomes" id="UP000334923">
    <property type="component" value="Unassembled WGS sequence"/>
</dbReference>
<protein>
    <recommendedName>
        <fullName evidence="1">DUF374 domain-containing protein</fullName>
    </recommendedName>
</protein>
<sequence>MRSDLEAEENRPEERRSQSLGSWLASRRRSLRRNLSPVLGAFLVQRLTETLRLTIEDPQGIVSHPPQEPLIFAFWHNRLLVMPALYSRHFPGRRLVALVSASNDGELLSRLLSQFGFEAARGSSSRRGSLGFRTILRLGREGRDIAVTPDGPRGPRYRLQDGILQIAQLLGRSILPITCSFSRKSELRSWDRFQIPHPFCACHIQVGALIAPPKDGSLTELTACRLALEEALSRDATG</sequence>
<evidence type="ECO:0000313" key="2">
    <source>
        <dbReference type="EMBL" id="VVM05126.1"/>
    </source>
</evidence>
<dbReference type="CDD" id="cd07983">
    <property type="entry name" value="LPLAT_DUF374-like"/>
    <property type="match status" value="1"/>
</dbReference>
<evidence type="ECO:0000313" key="3">
    <source>
        <dbReference type="Proteomes" id="UP000334923"/>
    </source>
</evidence>
<proteinExistence type="predicted"/>
<gene>
    <name evidence="2" type="ORF">MAMT_00475</name>
</gene>
<dbReference type="InterPro" id="IPR007172">
    <property type="entry name" value="DUF374"/>
</dbReference>
<accession>A0A5E6MI03</accession>
<reference evidence="2 3" key="1">
    <citation type="submission" date="2019-09" db="EMBL/GenBank/DDBJ databases">
        <authorList>
            <person name="Cremers G."/>
        </authorList>
    </citation>
    <scope>NUCLEOTIDE SEQUENCE [LARGE SCALE GENOMIC DNA]</scope>
    <source>
        <strain evidence="2">4A</strain>
    </source>
</reference>
<dbReference type="EMBL" id="CABFVA020000015">
    <property type="protein sequence ID" value="VVM05126.1"/>
    <property type="molecule type" value="Genomic_DNA"/>
</dbReference>
<dbReference type="OrthoDB" id="9810508at2"/>
<feature type="domain" description="DUF374" evidence="1">
    <location>
        <begin position="90"/>
        <end position="156"/>
    </location>
</feature>
<organism evidence="2 3">
    <name type="scientific">Methylacidimicrobium tartarophylax</name>
    <dbReference type="NCBI Taxonomy" id="1041768"/>
    <lineage>
        <taxon>Bacteria</taxon>
        <taxon>Pseudomonadati</taxon>
        <taxon>Verrucomicrobiota</taxon>
        <taxon>Methylacidimicrobium</taxon>
    </lineage>
</organism>
<name>A0A5E6MI03_9BACT</name>